<name>A0A3E4YBX3_9FIRM</name>
<accession>A0A3E4YBX3</accession>
<organism evidence="1 2">
    <name type="scientific">Agathobacter rectalis</name>
    <dbReference type="NCBI Taxonomy" id="39491"/>
    <lineage>
        <taxon>Bacteria</taxon>
        <taxon>Bacillati</taxon>
        <taxon>Bacillota</taxon>
        <taxon>Clostridia</taxon>
        <taxon>Lachnospirales</taxon>
        <taxon>Lachnospiraceae</taxon>
        <taxon>Agathobacter</taxon>
    </lineage>
</organism>
<comment type="caution">
    <text evidence="1">The sequence shown here is derived from an EMBL/GenBank/DDBJ whole genome shotgun (WGS) entry which is preliminary data.</text>
</comment>
<protein>
    <recommendedName>
        <fullName evidence="3">DUF1064 domain-containing protein</fullName>
    </recommendedName>
</protein>
<dbReference type="RefSeq" id="WP_117718707.1">
    <property type="nucleotide sequence ID" value="NZ_QSTP01000005.1"/>
</dbReference>
<evidence type="ECO:0008006" key="3">
    <source>
        <dbReference type="Google" id="ProtNLM"/>
    </source>
</evidence>
<proteinExistence type="predicted"/>
<reference evidence="1 2" key="1">
    <citation type="submission" date="2018-08" db="EMBL/GenBank/DDBJ databases">
        <title>A genome reference for cultivated species of the human gut microbiota.</title>
        <authorList>
            <person name="Zou Y."/>
            <person name="Xue W."/>
            <person name="Luo G."/>
        </authorList>
    </citation>
    <scope>NUCLEOTIDE SEQUENCE [LARGE SCALE GENOMIC DNA]</scope>
    <source>
        <strain evidence="1 2">OM07-13</strain>
    </source>
</reference>
<dbReference type="AlphaFoldDB" id="A0A3E4YBX3"/>
<dbReference type="EMBL" id="QSTP01000005">
    <property type="protein sequence ID" value="RGM72225.1"/>
    <property type="molecule type" value="Genomic_DNA"/>
</dbReference>
<sequence>MIKKNFKGRCEKRYSDKGQGVLKVYNDIQAKYILLLENNTEIKKIQCNVLLDEKFNDNEYTTDFVCEKLNDDLIVRECVQKKYLTKPLTVKLLDFSRNYWLKRGIKDWGIVINE</sequence>
<evidence type="ECO:0000313" key="1">
    <source>
        <dbReference type="EMBL" id="RGM72225.1"/>
    </source>
</evidence>
<evidence type="ECO:0000313" key="2">
    <source>
        <dbReference type="Proteomes" id="UP000260758"/>
    </source>
</evidence>
<dbReference type="Proteomes" id="UP000260758">
    <property type="component" value="Unassembled WGS sequence"/>
</dbReference>
<gene>
    <name evidence="1" type="ORF">DXB99_06750</name>
</gene>